<dbReference type="InterPro" id="IPR039424">
    <property type="entry name" value="SBP_5"/>
</dbReference>
<evidence type="ECO:0000313" key="6">
    <source>
        <dbReference type="EMBL" id="MBM7556361.1"/>
    </source>
</evidence>
<dbReference type="GO" id="GO:0042597">
    <property type="term" value="C:periplasmic space"/>
    <property type="evidence" value="ECO:0007669"/>
    <property type="project" value="UniProtKB-ARBA"/>
</dbReference>
<dbReference type="EMBL" id="JAFBDQ010000005">
    <property type="protein sequence ID" value="MBM7556361.1"/>
    <property type="molecule type" value="Genomic_DNA"/>
</dbReference>
<evidence type="ECO:0000256" key="3">
    <source>
        <dbReference type="ARBA" id="ARBA00022448"/>
    </source>
</evidence>
<proteinExistence type="inferred from homology"/>
<dbReference type="PIRSF" id="PIRSF002741">
    <property type="entry name" value="MppA"/>
    <property type="match status" value="1"/>
</dbReference>
<comment type="subcellular location">
    <subcellularLocation>
        <location evidence="1">Cell membrane</location>
        <topology evidence="1">Lipid-anchor</topology>
    </subcellularLocation>
</comment>
<dbReference type="CDD" id="cd08500">
    <property type="entry name" value="PBP2_NikA_DppA_OppA_like_4"/>
    <property type="match status" value="1"/>
</dbReference>
<accession>A0A938XU49</accession>
<dbReference type="PANTHER" id="PTHR30290:SF9">
    <property type="entry name" value="OLIGOPEPTIDE-BINDING PROTEIN APPA"/>
    <property type="match status" value="1"/>
</dbReference>
<gene>
    <name evidence="6" type="ORF">JOC47_001204</name>
</gene>
<reference evidence="6" key="1">
    <citation type="submission" date="2021-01" db="EMBL/GenBank/DDBJ databases">
        <title>Genomic Encyclopedia of Type Strains, Phase IV (KMG-IV): sequencing the most valuable type-strain genomes for metagenomic binning, comparative biology and taxonomic classification.</title>
        <authorList>
            <person name="Goeker M."/>
        </authorList>
    </citation>
    <scope>NUCLEOTIDE SEQUENCE</scope>
    <source>
        <strain evidence="6">DSM 23230</strain>
    </source>
</reference>
<dbReference type="Gene3D" id="3.90.76.10">
    <property type="entry name" value="Dipeptide-binding Protein, Domain 1"/>
    <property type="match status" value="1"/>
</dbReference>
<dbReference type="InterPro" id="IPR023765">
    <property type="entry name" value="SBP_5_CS"/>
</dbReference>
<feature type="domain" description="Solute-binding protein family 5" evidence="5">
    <location>
        <begin position="89"/>
        <end position="474"/>
    </location>
</feature>
<dbReference type="RefSeq" id="WP_204701141.1">
    <property type="nucleotide sequence ID" value="NZ_JAFBDQ010000005.1"/>
</dbReference>
<dbReference type="InterPro" id="IPR000914">
    <property type="entry name" value="SBP_5_dom"/>
</dbReference>
<comment type="similarity">
    <text evidence="2">Belongs to the bacterial solute-binding protein 5 family.</text>
</comment>
<dbReference type="Gene3D" id="3.10.105.10">
    <property type="entry name" value="Dipeptide-binding Protein, Domain 3"/>
    <property type="match status" value="1"/>
</dbReference>
<dbReference type="PROSITE" id="PS51257">
    <property type="entry name" value="PROKAR_LIPOPROTEIN"/>
    <property type="match status" value="1"/>
</dbReference>
<dbReference type="Gene3D" id="3.40.190.10">
    <property type="entry name" value="Periplasmic binding protein-like II"/>
    <property type="match status" value="1"/>
</dbReference>
<evidence type="ECO:0000313" key="7">
    <source>
        <dbReference type="Proteomes" id="UP000774000"/>
    </source>
</evidence>
<comment type="caution">
    <text evidence="6">The sequence shown here is derived from an EMBL/GenBank/DDBJ whole genome shotgun (WGS) entry which is preliminary data.</text>
</comment>
<keyword evidence="3" id="KW-0813">Transport</keyword>
<dbReference type="SUPFAM" id="SSF53850">
    <property type="entry name" value="Periplasmic binding protein-like II"/>
    <property type="match status" value="1"/>
</dbReference>
<dbReference type="GO" id="GO:0015833">
    <property type="term" value="P:peptide transport"/>
    <property type="evidence" value="ECO:0007669"/>
    <property type="project" value="TreeGrafter"/>
</dbReference>
<keyword evidence="4" id="KW-0732">Signal</keyword>
<dbReference type="GO" id="GO:0043190">
    <property type="term" value="C:ATP-binding cassette (ABC) transporter complex"/>
    <property type="evidence" value="ECO:0007669"/>
    <property type="project" value="InterPro"/>
</dbReference>
<evidence type="ECO:0000256" key="1">
    <source>
        <dbReference type="ARBA" id="ARBA00004193"/>
    </source>
</evidence>
<keyword evidence="7" id="KW-1185">Reference proteome</keyword>
<dbReference type="Proteomes" id="UP000774000">
    <property type="component" value="Unassembled WGS sequence"/>
</dbReference>
<evidence type="ECO:0000256" key="2">
    <source>
        <dbReference type="ARBA" id="ARBA00005695"/>
    </source>
</evidence>
<dbReference type="PROSITE" id="PS01040">
    <property type="entry name" value="SBP_BACTERIAL_5"/>
    <property type="match status" value="1"/>
</dbReference>
<sequence length="482" mass="54899">MLKNLDSKSRIVSLVMLVLSLALILTACGGSSNPPQKQADSKFGGNLISTELGDPKTFNPIMAQETSSSNIFEGYIFESLITVNGKTTELEPGLAKSWSANDDGTVWTFKLRKDVKWNDGEEFSAEDVIFTYNVIYDEDIPTSTRDVLTIGGQKIKVEKVDKYTVKMTLPQPFAPFLRQQPPIIPKHKLYQAWQNGEFKEKWGIDTDPAKIVGTGPFIIANYKPGERIVMEGNPHYWQETESGKKYPYVKRWVREIVDSTETQVLKFEQQKVDFILVPNKDYRRLKKKSEQENNKYQLVNAGPTFSSNFVVFNMNPRNPELDKKPWKLDWFTNLHFRRAVAHAVDRETITEQVFAGLATPQWSPVSKPNQQFLNEDVQKYHYDLDKARAELKEGGFSWNEQEQLVGPNGHRVEFNFVTNAGNKDREAMLNIIANDLTALGMKIHTTPIEFNKMVKQLTSEWNYDAILIGFTGSIEPNVGANV</sequence>
<organism evidence="6 7">
    <name type="scientific">Halanaerobacter jeridensis</name>
    <dbReference type="NCBI Taxonomy" id="706427"/>
    <lineage>
        <taxon>Bacteria</taxon>
        <taxon>Bacillati</taxon>
        <taxon>Bacillota</taxon>
        <taxon>Clostridia</taxon>
        <taxon>Halanaerobiales</taxon>
        <taxon>Halobacteroidaceae</taxon>
        <taxon>Halanaerobacter</taxon>
    </lineage>
</organism>
<dbReference type="PANTHER" id="PTHR30290">
    <property type="entry name" value="PERIPLASMIC BINDING COMPONENT OF ABC TRANSPORTER"/>
    <property type="match status" value="1"/>
</dbReference>
<dbReference type="AlphaFoldDB" id="A0A938XU49"/>
<protein>
    <submittedName>
        <fullName evidence="6">Peptide/nickel transport system substrate-binding protein</fullName>
    </submittedName>
</protein>
<dbReference type="Pfam" id="PF00496">
    <property type="entry name" value="SBP_bac_5"/>
    <property type="match status" value="1"/>
</dbReference>
<name>A0A938XU49_9FIRM</name>
<dbReference type="InterPro" id="IPR030678">
    <property type="entry name" value="Peptide/Ni-bd"/>
</dbReference>
<dbReference type="GO" id="GO:1904680">
    <property type="term" value="F:peptide transmembrane transporter activity"/>
    <property type="evidence" value="ECO:0007669"/>
    <property type="project" value="TreeGrafter"/>
</dbReference>
<evidence type="ECO:0000256" key="4">
    <source>
        <dbReference type="ARBA" id="ARBA00022729"/>
    </source>
</evidence>
<evidence type="ECO:0000259" key="5">
    <source>
        <dbReference type="Pfam" id="PF00496"/>
    </source>
</evidence>